<dbReference type="Proteomes" id="UP001159363">
    <property type="component" value="Chromosome 15"/>
</dbReference>
<protein>
    <submittedName>
        <fullName evidence="2">Uncharacterized protein</fullName>
    </submittedName>
</protein>
<name>A0ABQ9G6J7_9NEOP</name>
<organism evidence="2 3">
    <name type="scientific">Dryococelus australis</name>
    <dbReference type="NCBI Taxonomy" id="614101"/>
    <lineage>
        <taxon>Eukaryota</taxon>
        <taxon>Metazoa</taxon>
        <taxon>Ecdysozoa</taxon>
        <taxon>Arthropoda</taxon>
        <taxon>Hexapoda</taxon>
        <taxon>Insecta</taxon>
        <taxon>Pterygota</taxon>
        <taxon>Neoptera</taxon>
        <taxon>Polyneoptera</taxon>
        <taxon>Phasmatodea</taxon>
        <taxon>Verophasmatodea</taxon>
        <taxon>Anareolatae</taxon>
        <taxon>Phasmatidae</taxon>
        <taxon>Eurycanthinae</taxon>
        <taxon>Dryococelus</taxon>
    </lineage>
</organism>
<evidence type="ECO:0000313" key="3">
    <source>
        <dbReference type="Proteomes" id="UP001159363"/>
    </source>
</evidence>
<comment type="caution">
    <text evidence="2">The sequence shown here is derived from an EMBL/GenBank/DDBJ whole genome shotgun (WGS) entry which is preliminary data.</text>
</comment>
<keyword evidence="3" id="KW-1185">Reference proteome</keyword>
<gene>
    <name evidence="2" type="ORF">PR048_032502</name>
</gene>
<evidence type="ECO:0000256" key="1">
    <source>
        <dbReference type="SAM" id="MobiDB-lite"/>
    </source>
</evidence>
<accession>A0ABQ9G6J7</accession>
<proteinExistence type="predicted"/>
<reference evidence="2 3" key="1">
    <citation type="submission" date="2023-02" db="EMBL/GenBank/DDBJ databases">
        <title>LHISI_Scaffold_Assembly.</title>
        <authorList>
            <person name="Stuart O.P."/>
            <person name="Cleave R."/>
            <person name="Magrath M.J.L."/>
            <person name="Mikheyev A.S."/>
        </authorList>
    </citation>
    <scope>NUCLEOTIDE SEQUENCE [LARGE SCALE GENOMIC DNA]</scope>
    <source>
        <strain evidence="2">Daus_M_001</strain>
        <tissue evidence="2">Leg muscle</tissue>
    </source>
</reference>
<dbReference type="EMBL" id="JARBHB010000016">
    <property type="protein sequence ID" value="KAJ8866641.1"/>
    <property type="molecule type" value="Genomic_DNA"/>
</dbReference>
<evidence type="ECO:0000313" key="2">
    <source>
        <dbReference type="EMBL" id="KAJ8866641.1"/>
    </source>
</evidence>
<feature type="region of interest" description="Disordered" evidence="1">
    <location>
        <begin position="454"/>
        <end position="475"/>
    </location>
</feature>
<sequence>MDLYHDTPIRYPLPNVTPSANISVLKGCFFRPSSHLAVETMLKRCTLIRGTLMGQLHISDDLYRHILPDVRLRHCMVVFQQDSSRPHRARVLECLRQAELHPDSMQAYHKLAFHLIFACFSSLRRACINPFRPSVHNCEHLHVQARHDKQACFKLALTVWAVSSWPARLHRYTYTSAVAVPPLVARVVSAFDRATQDSSALALNVRDSCSNDSHKHEHVSANQKMYLRVTVLFRDQATEYLSTEEKQLLIPHKPAEMASPADKHVGIPFANQCLVTYSPDGSPANREYFAAENGYGHLDSSTYLFCGQPDEWKTKTKVTEKRRATRENPDSILKNLFIKELEVRYVNFPMFPKTSHWFCNAHSGTRRWLIIRGRAGVVFPLAVACNGCQASPFLTELRVIGAHNREVLNAWLAITYDVTDTVVEINCLKIFAHTPTAPCARAVPAQAMGATVAERSDYSRPTKANRVTPGSSHVGIVPDDAAGRRVFSGISRFPRPFIPALLHTHLKHLHRLSRPPGSEPLKSLHPFKFLPPLQSNAAPYSPHFTLIGSQNLAVKSRPNLSTPFPSHVFIEVEPPDHGSGRQPWSGHISTANTAWPVSVEFPRRRNRGAQQCRVVVATRASSSPTSAVMVSRRKCTRRCAPPAKSLGSMSKVAAAAAPGLGGGSLKGAELRDYLDGVTQVLQVLEQKSACLKSHVVYMKMLYVELTPPGDSTSSIAMSQSRIRGFILGQAGIPKTCVETCEIRVIIWGHVELETRVPLFNTFVIGSYFVWHTLGDSALIKEHFTIVYPNHPLVRTVLDTTWRTLAQWSPSTVTADNQCAFHISIFVHMTVESILQGIELANFTD</sequence>